<dbReference type="Gene3D" id="3.80.10.10">
    <property type="entry name" value="Ribonuclease Inhibitor"/>
    <property type="match status" value="1"/>
</dbReference>
<feature type="chain" id="PRO_5043740512" evidence="5">
    <location>
        <begin position="28"/>
        <end position="335"/>
    </location>
</feature>
<feature type="signal peptide" evidence="5">
    <location>
        <begin position="1"/>
        <end position="27"/>
    </location>
</feature>
<dbReference type="Proteomes" id="UP001161247">
    <property type="component" value="Chromosome 3"/>
</dbReference>
<sequence length="335" mass="37551">MLKSLPISFILFISVILFLLFPSQVFSAHPKCHSQDKKVLLEIKAALNNPYHLASWNPDDDDCCTWYCLDCDLVTGRVIALTIFSGNISGQIPPAVGDLPYLQNLEFRKLTNLTGQIPSAITKLVNLRELTLSYTNLSGPIPSFLSQLKNLTYLDLSFNDLTGSIPPSLSELPNLDAIHLDRNQLTGSIPDSFGYWTGKTPEIFLSHNNLTGAVPASFGRFQSMIDLSRNKLEGDPSFLFGKNRTSWYVDLSRNLFEFDVSKIEFSDNLTHLDLNHNRIFGSLPKGLTQLNLEFYNVSYNRLCGQIPQGGELQSFDLYSYFHNRCLCGAPLPPCN</sequence>
<dbReference type="InterPro" id="IPR001611">
    <property type="entry name" value="Leu-rich_rpt"/>
</dbReference>
<dbReference type="Pfam" id="PF00560">
    <property type="entry name" value="LRR_1"/>
    <property type="match status" value="1"/>
</dbReference>
<dbReference type="InterPro" id="IPR032675">
    <property type="entry name" value="LRR_dom_sf"/>
</dbReference>
<keyword evidence="2" id="KW-0433">Leucine-rich repeat</keyword>
<dbReference type="EMBL" id="OX459120">
    <property type="protein sequence ID" value="CAI9100126.1"/>
    <property type="molecule type" value="Genomic_DNA"/>
</dbReference>
<accession>A0AAV1CXP1</accession>
<dbReference type="FunFam" id="3.80.10.10:FF:000348">
    <property type="entry name" value="Polygalacturonase inhibitor 1"/>
    <property type="match status" value="1"/>
</dbReference>
<evidence type="ECO:0000256" key="5">
    <source>
        <dbReference type="SAM" id="SignalP"/>
    </source>
</evidence>
<comment type="subcellular location">
    <subcellularLocation>
        <location evidence="1">Cell envelope</location>
    </subcellularLocation>
</comment>
<keyword evidence="5" id="KW-0732">Signal</keyword>
<dbReference type="SUPFAM" id="SSF52058">
    <property type="entry name" value="L domain-like"/>
    <property type="match status" value="1"/>
</dbReference>
<evidence type="ECO:0000256" key="1">
    <source>
        <dbReference type="ARBA" id="ARBA00004196"/>
    </source>
</evidence>
<evidence type="ECO:0000313" key="8">
    <source>
        <dbReference type="Proteomes" id="UP001161247"/>
    </source>
</evidence>
<evidence type="ECO:0000256" key="4">
    <source>
        <dbReference type="ARBA" id="ARBA00038043"/>
    </source>
</evidence>
<organism evidence="7 8">
    <name type="scientific">Oldenlandia corymbosa var. corymbosa</name>
    <dbReference type="NCBI Taxonomy" id="529605"/>
    <lineage>
        <taxon>Eukaryota</taxon>
        <taxon>Viridiplantae</taxon>
        <taxon>Streptophyta</taxon>
        <taxon>Embryophyta</taxon>
        <taxon>Tracheophyta</taxon>
        <taxon>Spermatophyta</taxon>
        <taxon>Magnoliopsida</taxon>
        <taxon>eudicotyledons</taxon>
        <taxon>Gunneridae</taxon>
        <taxon>Pentapetalae</taxon>
        <taxon>asterids</taxon>
        <taxon>lamiids</taxon>
        <taxon>Gentianales</taxon>
        <taxon>Rubiaceae</taxon>
        <taxon>Rubioideae</taxon>
        <taxon>Spermacoceae</taxon>
        <taxon>Hedyotis-Oldenlandia complex</taxon>
        <taxon>Oldenlandia</taxon>
    </lineage>
</organism>
<proteinExistence type="inferred from homology"/>
<dbReference type="InterPro" id="IPR013210">
    <property type="entry name" value="LRR_N_plant-typ"/>
</dbReference>
<dbReference type="AlphaFoldDB" id="A0AAV1CXP1"/>
<feature type="domain" description="Leucine-rich repeat-containing N-terminal plant-type" evidence="6">
    <location>
        <begin position="33"/>
        <end position="72"/>
    </location>
</feature>
<keyword evidence="8" id="KW-1185">Reference proteome</keyword>
<evidence type="ECO:0000256" key="2">
    <source>
        <dbReference type="ARBA" id="ARBA00022614"/>
    </source>
</evidence>
<reference evidence="7" key="1">
    <citation type="submission" date="2023-03" db="EMBL/GenBank/DDBJ databases">
        <authorList>
            <person name="Julca I."/>
        </authorList>
    </citation>
    <scope>NUCLEOTIDE SEQUENCE</scope>
</reference>
<dbReference type="PANTHER" id="PTHR48059:SF4">
    <property type="entry name" value="POLYGALACTURONASE INHIBITOR 1-RELATED"/>
    <property type="match status" value="1"/>
</dbReference>
<protein>
    <submittedName>
        <fullName evidence="7">OLC1v1037056C1</fullName>
    </submittedName>
</protein>
<keyword evidence="3" id="KW-0677">Repeat</keyword>
<dbReference type="InterPro" id="IPR051848">
    <property type="entry name" value="PGIP"/>
</dbReference>
<evidence type="ECO:0000256" key="3">
    <source>
        <dbReference type="ARBA" id="ARBA00022737"/>
    </source>
</evidence>
<comment type="similarity">
    <text evidence="4">Belongs to the polygalacturonase-inhibiting protein family.</text>
</comment>
<dbReference type="Pfam" id="PF08263">
    <property type="entry name" value="LRRNT_2"/>
    <property type="match status" value="1"/>
</dbReference>
<evidence type="ECO:0000259" key="6">
    <source>
        <dbReference type="Pfam" id="PF08263"/>
    </source>
</evidence>
<dbReference type="PANTHER" id="PTHR48059">
    <property type="entry name" value="POLYGALACTURONASE INHIBITOR 1"/>
    <property type="match status" value="1"/>
</dbReference>
<dbReference type="Pfam" id="PF13855">
    <property type="entry name" value="LRR_8"/>
    <property type="match status" value="1"/>
</dbReference>
<name>A0AAV1CXP1_OLDCO</name>
<dbReference type="PROSITE" id="PS51450">
    <property type="entry name" value="LRR"/>
    <property type="match status" value="2"/>
</dbReference>
<evidence type="ECO:0000313" key="7">
    <source>
        <dbReference type="EMBL" id="CAI9100126.1"/>
    </source>
</evidence>
<gene>
    <name evidence="7" type="ORF">OLC1_LOCUS10030</name>
</gene>